<dbReference type="FunFam" id="2.40.30.170:FF:000010">
    <property type="entry name" value="Efflux RND transporter periplasmic adaptor subunit"/>
    <property type="match status" value="1"/>
</dbReference>
<comment type="similarity">
    <text evidence="1">Belongs to the membrane fusion protein (MFP) (TC 8.A.1) family.</text>
</comment>
<dbReference type="RefSeq" id="WP_091239314.1">
    <property type="nucleotide sequence ID" value="NZ_FNAG01000001.1"/>
</dbReference>
<gene>
    <name evidence="7" type="ORF">SAMN04488509_101915</name>
</gene>
<feature type="domain" description="Multidrug resistance protein MdtA-like alpha-helical hairpin" evidence="4">
    <location>
        <begin position="115"/>
        <end position="191"/>
    </location>
</feature>
<reference evidence="7 8" key="1">
    <citation type="submission" date="2016-10" db="EMBL/GenBank/DDBJ databases">
        <authorList>
            <person name="de Groot N.N."/>
        </authorList>
    </citation>
    <scope>NUCLEOTIDE SEQUENCE [LARGE SCALE GENOMIC DNA]</scope>
    <source>
        <strain evidence="7 8">DSM 16957</strain>
    </source>
</reference>
<feature type="coiled-coil region" evidence="2">
    <location>
        <begin position="362"/>
        <end position="389"/>
    </location>
</feature>
<dbReference type="GO" id="GO:0015562">
    <property type="term" value="F:efflux transmembrane transporter activity"/>
    <property type="evidence" value="ECO:0007669"/>
    <property type="project" value="TreeGrafter"/>
</dbReference>
<name>A0A1G6T730_9GAMM</name>
<dbReference type="STRING" id="265719.SAMN04488509_101915"/>
<accession>A0A1G6T730</accession>
<dbReference type="PANTHER" id="PTHR30469:SF33">
    <property type="entry name" value="SLR1207 PROTEIN"/>
    <property type="match status" value="1"/>
</dbReference>
<dbReference type="NCBIfam" id="TIGR01730">
    <property type="entry name" value="RND_mfp"/>
    <property type="match status" value="1"/>
</dbReference>
<evidence type="ECO:0000313" key="7">
    <source>
        <dbReference type="EMBL" id="SDD24888.1"/>
    </source>
</evidence>
<dbReference type="PANTHER" id="PTHR30469">
    <property type="entry name" value="MULTIDRUG RESISTANCE PROTEIN MDTA"/>
    <property type="match status" value="1"/>
</dbReference>
<keyword evidence="3" id="KW-0472">Membrane</keyword>
<dbReference type="Gene3D" id="1.10.287.470">
    <property type="entry name" value="Helix hairpin bin"/>
    <property type="match status" value="1"/>
</dbReference>
<dbReference type="AlphaFoldDB" id="A0A1G6T730"/>
<protein>
    <submittedName>
        <fullName evidence="7">HlyD family secretion protein</fullName>
    </submittedName>
</protein>
<evidence type="ECO:0000313" key="8">
    <source>
        <dbReference type="Proteomes" id="UP000199603"/>
    </source>
</evidence>
<feature type="transmembrane region" description="Helical" evidence="3">
    <location>
        <begin position="12"/>
        <end position="32"/>
    </location>
</feature>
<dbReference type="SUPFAM" id="SSF111369">
    <property type="entry name" value="HlyD-like secretion proteins"/>
    <property type="match status" value="1"/>
</dbReference>
<dbReference type="Pfam" id="PF25954">
    <property type="entry name" value="Beta-barrel_RND_2"/>
    <property type="match status" value="1"/>
</dbReference>
<dbReference type="InterPro" id="IPR006143">
    <property type="entry name" value="RND_pump_MFP"/>
</dbReference>
<evidence type="ECO:0000259" key="6">
    <source>
        <dbReference type="Pfam" id="PF25954"/>
    </source>
</evidence>
<evidence type="ECO:0000256" key="1">
    <source>
        <dbReference type="ARBA" id="ARBA00009477"/>
    </source>
</evidence>
<dbReference type="InterPro" id="IPR058624">
    <property type="entry name" value="MdtA-like_HH"/>
</dbReference>
<dbReference type="Proteomes" id="UP000199603">
    <property type="component" value="Unassembled WGS sequence"/>
</dbReference>
<evidence type="ECO:0000259" key="4">
    <source>
        <dbReference type="Pfam" id="PF25876"/>
    </source>
</evidence>
<organism evidence="7 8">
    <name type="scientific">Aquimonas voraii</name>
    <dbReference type="NCBI Taxonomy" id="265719"/>
    <lineage>
        <taxon>Bacteria</taxon>
        <taxon>Pseudomonadati</taxon>
        <taxon>Pseudomonadota</taxon>
        <taxon>Gammaproteobacteria</taxon>
        <taxon>Lysobacterales</taxon>
        <taxon>Lysobacteraceae</taxon>
        <taxon>Aquimonas</taxon>
    </lineage>
</organism>
<keyword evidence="3" id="KW-1133">Transmembrane helix</keyword>
<evidence type="ECO:0000256" key="3">
    <source>
        <dbReference type="SAM" id="Phobius"/>
    </source>
</evidence>
<dbReference type="Pfam" id="PF25917">
    <property type="entry name" value="BSH_RND"/>
    <property type="match status" value="1"/>
</dbReference>
<dbReference type="OrthoDB" id="9791520at2"/>
<sequence length="496" mass="52832">MNSRPAASRRFRPALFLYAAIFASVLGGIYYWTSRSGGTALSYKTVPLARGDLRVAISATGALKALSTVDIGSQVSGQIQEVLVDFNDRVSRDQIIARLDPANYQARLTQTRAALASARASLQEALAAQKNAEADFARKQELVGRQLVSRADLDLAIAAREQAVARVASARAQIEQAEANVADAELDLDYTVIRSPVDGVVLSRTAEPGQTVAASFQSPVLFQIAEDLSQMQIELSVDESDVGQIRAGQPVKFTVDAFAGRDFRGEVRQVRLAAVNTQNVITYPVIIAVENPDFSLLPGMTANASIEVSERRGVLRVPNAALRYKPADAPAENPMARMFGGGNLADELARIADGLELNPTQRAAFDADAAAARERAERMRQQIQQRMAQGGAGGAPMFTMSSGGPSQAQIAAGMTARIRDGYAGFLATLDADQRERFDAQLNELANARAITVYVLRDGKPEPVQTRAGLSDSSHTEIVGSALAEGEAIITGSEGGA</sequence>
<dbReference type="Gene3D" id="2.40.50.100">
    <property type="match status" value="1"/>
</dbReference>
<keyword evidence="2" id="KW-0175">Coiled coil</keyword>
<evidence type="ECO:0000256" key="2">
    <source>
        <dbReference type="SAM" id="Coils"/>
    </source>
</evidence>
<proteinExistence type="inferred from homology"/>
<dbReference type="EMBL" id="FNAG01000001">
    <property type="protein sequence ID" value="SDD24888.1"/>
    <property type="molecule type" value="Genomic_DNA"/>
</dbReference>
<dbReference type="Gene3D" id="2.40.30.170">
    <property type="match status" value="1"/>
</dbReference>
<dbReference type="InterPro" id="IPR058792">
    <property type="entry name" value="Beta-barrel_RND_2"/>
</dbReference>
<keyword evidence="8" id="KW-1185">Reference proteome</keyword>
<dbReference type="GO" id="GO:1990281">
    <property type="term" value="C:efflux pump complex"/>
    <property type="evidence" value="ECO:0007669"/>
    <property type="project" value="TreeGrafter"/>
</dbReference>
<dbReference type="InterPro" id="IPR058625">
    <property type="entry name" value="MdtA-like_BSH"/>
</dbReference>
<feature type="coiled-coil region" evidence="2">
    <location>
        <begin position="160"/>
        <end position="187"/>
    </location>
</feature>
<keyword evidence="3" id="KW-0812">Transmembrane</keyword>
<feature type="domain" description="Multidrug resistance protein MdtA-like barrel-sandwich hybrid" evidence="5">
    <location>
        <begin position="68"/>
        <end position="220"/>
    </location>
</feature>
<evidence type="ECO:0000259" key="5">
    <source>
        <dbReference type="Pfam" id="PF25917"/>
    </source>
</evidence>
<dbReference type="Pfam" id="PF25876">
    <property type="entry name" value="HH_MFP_RND"/>
    <property type="match status" value="1"/>
</dbReference>
<feature type="domain" description="CusB-like beta-barrel" evidence="6">
    <location>
        <begin position="233"/>
        <end position="307"/>
    </location>
</feature>